<evidence type="ECO:0000313" key="1">
    <source>
        <dbReference type="EMBL" id="MEV0975185.1"/>
    </source>
</evidence>
<evidence type="ECO:0008006" key="3">
    <source>
        <dbReference type="Google" id="ProtNLM"/>
    </source>
</evidence>
<dbReference type="Proteomes" id="UP001551675">
    <property type="component" value="Unassembled WGS sequence"/>
</dbReference>
<name>A0ABV3GU68_MICGL</name>
<comment type="caution">
    <text evidence="1">The sequence shown here is derived from an EMBL/GenBank/DDBJ whole genome shotgun (WGS) entry which is preliminary data.</text>
</comment>
<accession>A0ABV3GU68</accession>
<proteinExistence type="predicted"/>
<dbReference type="RefSeq" id="WP_358142621.1">
    <property type="nucleotide sequence ID" value="NZ_JBFALK010000049.1"/>
</dbReference>
<dbReference type="EMBL" id="JBFALK010000049">
    <property type="protein sequence ID" value="MEV0975185.1"/>
    <property type="molecule type" value="Genomic_DNA"/>
</dbReference>
<protein>
    <recommendedName>
        <fullName evidence="3">DUF4240 domain-containing protein</fullName>
    </recommendedName>
</protein>
<sequence>MRTADDLRRRWLDELPKVMTRPGMWAACGREMETVARTLLGNLCFLDERDQEYKDVREELRRYGQVGVQGPFDTRFGTEHSCVDEVASVFAEHFHRLGYLAVDRTLDVPEWGELISQVRDRFDGRDVRRGEVEAAYGRPSLVIGKRVLCYASAGSDGWVFFDCFAESQAAYVPGVGHYEHSADEDPLVRDVRIPAGDFESGLILTLYGKVLRWGPGWWIHHPQAGASPTT</sequence>
<organism evidence="1 2">
    <name type="scientific">Microtetraspora glauca</name>
    <dbReference type="NCBI Taxonomy" id="1996"/>
    <lineage>
        <taxon>Bacteria</taxon>
        <taxon>Bacillati</taxon>
        <taxon>Actinomycetota</taxon>
        <taxon>Actinomycetes</taxon>
        <taxon>Streptosporangiales</taxon>
        <taxon>Streptosporangiaceae</taxon>
        <taxon>Microtetraspora</taxon>
    </lineage>
</organism>
<reference evidence="1 2" key="1">
    <citation type="submission" date="2024-06" db="EMBL/GenBank/DDBJ databases">
        <title>The Natural Products Discovery Center: Release of the First 8490 Sequenced Strains for Exploring Actinobacteria Biosynthetic Diversity.</title>
        <authorList>
            <person name="Kalkreuter E."/>
            <person name="Kautsar S.A."/>
            <person name="Yang D."/>
            <person name="Bader C.D."/>
            <person name="Teijaro C.N."/>
            <person name="Fluegel L."/>
            <person name="Davis C.M."/>
            <person name="Simpson J.R."/>
            <person name="Lauterbach L."/>
            <person name="Steele A.D."/>
            <person name="Gui C."/>
            <person name="Meng S."/>
            <person name="Li G."/>
            <person name="Viehrig K."/>
            <person name="Ye F."/>
            <person name="Su P."/>
            <person name="Kiefer A.F."/>
            <person name="Nichols A."/>
            <person name="Cepeda A.J."/>
            <person name="Yan W."/>
            <person name="Fan B."/>
            <person name="Jiang Y."/>
            <person name="Adhikari A."/>
            <person name="Zheng C.-J."/>
            <person name="Schuster L."/>
            <person name="Cowan T.M."/>
            <person name="Smanski M.J."/>
            <person name="Chevrette M.G."/>
            <person name="De Carvalho L.P.S."/>
            <person name="Shen B."/>
        </authorList>
    </citation>
    <scope>NUCLEOTIDE SEQUENCE [LARGE SCALE GENOMIC DNA]</scope>
    <source>
        <strain evidence="1 2">NPDC050100</strain>
    </source>
</reference>
<keyword evidence="2" id="KW-1185">Reference proteome</keyword>
<gene>
    <name evidence="1" type="ORF">AB0I59_41910</name>
</gene>
<evidence type="ECO:0000313" key="2">
    <source>
        <dbReference type="Proteomes" id="UP001551675"/>
    </source>
</evidence>